<proteinExistence type="inferred from homology"/>
<reference evidence="5 6" key="1">
    <citation type="submission" date="2019-11" db="EMBL/GenBank/DDBJ databases">
        <title>Acidiferrimicrobium australis gen. nov., sp. nov., an acidophilic and obligately heterotrophic, member of the Actinobacteria that catalyses dissimilatory oxido- reduction of iron isolated from metal-rich acidic water in Chile.</title>
        <authorList>
            <person name="Gonzalez D."/>
            <person name="Huber K."/>
            <person name="Hedrich S."/>
            <person name="Rojas-Villalobos C."/>
            <person name="Quatrini R."/>
            <person name="Dinamarca M.A."/>
            <person name="Schwarz A."/>
            <person name="Canales C."/>
            <person name="Nancucheo I."/>
        </authorList>
    </citation>
    <scope>NUCLEOTIDE SEQUENCE [LARGE SCALE GENOMIC DNA]</scope>
    <source>
        <strain evidence="5 6">USS-CCA1</strain>
    </source>
</reference>
<dbReference type="Pfam" id="PF13416">
    <property type="entry name" value="SBP_bac_8"/>
    <property type="match status" value="1"/>
</dbReference>
<dbReference type="SUPFAM" id="SSF53850">
    <property type="entry name" value="Periplasmic binding protein-like II"/>
    <property type="match status" value="1"/>
</dbReference>
<evidence type="ECO:0000313" key="5">
    <source>
        <dbReference type="EMBL" id="MST31406.1"/>
    </source>
</evidence>
<evidence type="ECO:0000256" key="2">
    <source>
        <dbReference type="ARBA" id="ARBA00022448"/>
    </source>
</evidence>
<dbReference type="InterPro" id="IPR006059">
    <property type="entry name" value="SBP"/>
</dbReference>
<feature type="region of interest" description="Disordered" evidence="4">
    <location>
        <begin position="61"/>
        <end position="86"/>
    </location>
</feature>
<sequence>MTRRPSASRGGDAGGDQRQRTSRSRRAERSFDVTTRNKTVLGGVALAAGISLLAGACGSSSGSAAQSSGSGNSAGTAASSGSGSAVPAANKKTITMLFGSSGPAETAAENQAGKAFTKKTGIPVKVVAAANLTQELEQDFAGSQPPNLFYLSPTLFQQYVSKGVLDAYGQSLPNVNDFYPSLKSAFTYKGKLVCDPKDGGPLSLYINTADWRAAGLTSADYPTTWAQLASDAKKLTTKKRVGLTMDPNESRMDAFLYQAGGSVFNTSQTKVTLDSSANVKALGFLKGMLKAGSLAFPSALNEAGGTDAFGAGKAAMVVTGNWLEGTMTADYPKVKYTIQPLPAGPAGKNTTLTFTNCWGVPRSNDNLGGTIEFVKFLTSPAQELRFAKEFGPVPSLQTVKAQYLKAFPQNKAVLAGLSSGVPDISLAGSTQALTAYNSALAELATTSPSSILRAAQTNLQAVLTQDRSS</sequence>
<gene>
    <name evidence="5" type="ORF">GHK86_01490</name>
</gene>
<comment type="caution">
    <text evidence="5">The sequence shown here is derived from an EMBL/GenBank/DDBJ whole genome shotgun (WGS) entry which is preliminary data.</text>
</comment>
<protein>
    <submittedName>
        <fullName evidence="5">Extracellular solute-binding protein</fullName>
    </submittedName>
</protein>
<dbReference type="PANTHER" id="PTHR30061">
    <property type="entry name" value="MALTOSE-BINDING PERIPLASMIC PROTEIN"/>
    <property type="match status" value="1"/>
</dbReference>
<comment type="similarity">
    <text evidence="1">Belongs to the bacterial solute-binding protein 1 family.</text>
</comment>
<name>A0ABW9QPY7_9ACTN</name>
<evidence type="ECO:0000256" key="4">
    <source>
        <dbReference type="SAM" id="MobiDB-lite"/>
    </source>
</evidence>
<keyword evidence="6" id="KW-1185">Reference proteome</keyword>
<evidence type="ECO:0000256" key="3">
    <source>
        <dbReference type="ARBA" id="ARBA00022729"/>
    </source>
</evidence>
<feature type="compositionally biased region" description="Basic and acidic residues" evidence="4">
    <location>
        <begin position="15"/>
        <end position="31"/>
    </location>
</feature>
<dbReference type="PANTHER" id="PTHR30061:SF50">
    <property type="entry name" value="MALTOSE_MALTODEXTRIN-BINDING PERIPLASMIC PROTEIN"/>
    <property type="match status" value="1"/>
</dbReference>
<feature type="compositionally biased region" description="Low complexity" evidence="4">
    <location>
        <begin position="1"/>
        <end position="10"/>
    </location>
</feature>
<dbReference type="Gene3D" id="3.40.190.10">
    <property type="entry name" value="Periplasmic binding protein-like II"/>
    <property type="match status" value="1"/>
</dbReference>
<keyword evidence="2" id="KW-0813">Transport</keyword>
<feature type="region of interest" description="Disordered" evidence="4">
    <location>
        <begin position="1"/>
        <end position="32"/>
    </location>
</feature>
<evidence type="ECO:0000256" key="1">
    <source>
        <dbReference type="ARBA" id="ARBA00008520"/>
    </source>
</evidence>
<dbReference type="EMBL" id="WJHE01000061">
    <property type="protein sequence ID" value="MST31406.1"/>
    <property type="molecule type" value="Genomic_DNA"/>
</dbReference>
<organism evidence="5 6">
    <name type="scientific">Acidiferrimicrobium australe</name>
    <dbReference type="NCBI Taxonomy" id="2664430"/>
    <lineage>
        <taxon>Bacteria</taxon>
        <taxon>Bacillati</taxon>
        <taxon>Actinomycetota</taxon>
        <taxon>Acidimicrobiia</taxon>
        <taxon>Acidimicrobiales</taxon>
        <taxon>Acidimicrobiaceae</taxon>
        <taxon>Acidiferrimicrobium</taxon>
    </lineage>
</organism>
<dbReference type="Proteomes" id="UP000437736">
    <property type="component" value="Unassembled WGS sequence"/>
</dbReference>
<evidence type="ECO:0000313" key="6">
    <source>
        <dbReference type="Proteomes" id="UP000437736"/>
    </source>
</evidence>
<accession>A0ABW9QPY7</accession>
<keyword evidence="3" id="KW-0732">Signal</keyword>